<dbReference type="GO" id="GO:0060294">
    <property type="term" value="P:cilium movement involved in cell motility"/>
    <property type="evidence" value="ECO:0007669"/>
    <property type="project" value="InterPro"/>
</dbReference>
<dbReference type="OrthoDB" id="272202at2759"/>
<dbReference type="AlphaFoldDB" id="A0A7I8V6X2"/>
<feature type="compositionally biased region" description="Acidic residues" evidence="6">
    <location>
        <begin position="432"/>
        <end position="449"/>
    </location>
</feature>
<keyword evidence="4" id="KW-0206">Cytoskeleton</keyword>
<keyword evidence="8" id="KW-1185">Reference proteome</keyword>
<proteinExistence type="predicted"/>
<evidence type="ECO:0000256" key="6">
    <source>
        <dbReference type="SAM" id="MobiDB-lite"/>
    </source>
</evidence>
<dbReference type="GO" id="GO:0035082">
    <property type="term" value="P:axoneme assembly"/>
    <property type="evidence" value="ECO:0007669"/>
    <property type="project" value="TreeGrafter"/>
</dbReference>
<dbReference type="PANTHER" id="PTHR13159">
    <property type="entry name" value="RADIAL SPOKEHEAD-RELATED"/>
    <property type="match status" value="1"/>
</dbReference>
<feature type="compositionally biased region" description="Low complexity" evidence="6">
    <location>
        <begin position="35"/>
        <end position="58"/>
    </location>
</feature>
<feature type="compositionally biased region" description="Basic and acidic residues" evidence="6">
    <location>
        <begin position="270"/>
        <end position="287"/>
    </location>
</feature>
<feature type="compositionally biased region" description="Acidic residues" evidence="6">
    <location>
        <begin position="237"/>
        <end position="269"/>
    </location>
</feature>
<evidence type="ECO:0000256" key="5">
    <source>
        <dbReference type="ARBA" id="ARBA00023273"/>
    </source>
</evidence>
<sequence length="578" mass="65754">MSESEVAIDPAAEPTETLPTEGTEEKVEEERKSVEPPSSERNSAAARSQKSLSRKSSSIRNETPLTSTEQDFINAKSFLLSTSTSSGDNLYDHLVRVLTRIFDERPQNAVDIFESLSHDEKKKKFQGEFSTVHNKYEKTTEVSLAEIQEKLFARGDADDEDIVPEDDVDSPLPNLMELAYFFEQGGIGLSREEMIRIWLAMKDLVDTHPLEHVRFWGKVFGVEQNYIIAEAEYRETEEPEEEEEAEEDEKDELAEKDEDGEEEEVEEDDTPKPDYKPPLDPPKEENRTGCNKKTYFVCNDPGKPWIKLPSVTPMQIQISRQIKKFFTGRLDAPVISFPPFPGNESNYLRAQIARISAGTHISPLNFYTFDEEEETESDDGGRDNFMKNEEFEGVPVRELIDPTLANWVHHVQHILPQGRTKWWNPNQKGDDSFEDEDEEEEREEPDEPQPEVGLPLLTPLSEDIDVDGVPPWTAKLSSTLVPQHAVAIMRSNLWPGAYAFASDRKFENVYIGLGHKYSAENYSPPPPPVIQDEFPPGEAITEKDDPTPEEEAALRNAQEEEAEEEEAIEEGEEEDEDD</sequence>
<organism evidence="7 8">
    <name type="scientific">Dimorphilus gyrociliatus</name>
    <dbReference type="NCBI Taxonomy" id="2664684"/>
    <lineage>
        <taxon>Eukaryota</taxon>
        <taxon>Metazoa</taxon>
        <taxon>Spiralia</taxon>
        <taxon>Lophotrochozoa</taxon>
        <taxon>Annelida</taxon>
        <taxon>Polychaeta</taxon>
        <taxon>Polychaeta incertae sedis</taxon>
        <taxon>Dinophilidae</taxon>
        <taxon>Dimorphilus</taxon>
    </lineage>
</organism>
<evidence type="ECO:0000256" key="1">
    <source>
        <dbReference type="ARBA" id="ARBA00004430"/>
    </source>
</evidence>
<accession>A0A7I8V6X2</accession>
<comment type="caution">
    <text evidence="7">The sequence shown here is derived from an EMBL/GenBank/DDBJ whole genome shotgun (WGS) entry which is preliminary data.</text>
</comment>
<dbReference type="CDD" id="cd22963">
    <property type="entry name" value="DD_CrRSP4-like"/>
    <property type="match status" value="1"/>
</dbReference>
<feature type="region of interest" description="Disordered" evidence="6">
    <location>
        <begin position="522"/>
        <end position="578"/>
    </location>
</feature>
<evidence type="ECO:0000256" key="2">
    <source>
        <dbReference type="ARBA" id="ARBA00022490"/>
    </source>
</evidence>
<evidence type="ECO:0000313" key="8">
    <source>
        <dbReference type="Proteomes" id="UP000549394"/>
    </source>
</evidence>
<feature type="region of interest" description="Disordered" evidence="6">
    <location>
        <begin position="1"/>
        <end position="65"/>
    </location>
</feature>
<feature type="region of interest" description="Disordered" evidence="6">
    <location>
        <begin position="420"/>
        <end position="456"/>
    </location>
</feature>
<protein>
    <submittedName>
        <fullName evidence="7">DgyrCDS603</fullName>
    </submittedName>
</protein>
<dbReference type="Pfam" id="PF04712">
    <property type="entry name" value="Radial_spoke"/>
    <property type="match status" value="1"/>
</dbReference>
<keyword evidence="2" id="KW-0963">Cytoplasm</keyword>
<dbReference type="EMBL" id="CAJFCJ010000001">
    <property type="protein sequence ID" value="CAD5111281.1"/>
    <property type="molecule type" value="Genomic_DNA"/>
</dbReference>
<reference evidence="7 8" key="1">
    <citation type="submission" date="2020-08" db="EMBL/GenBank/DDBJ databases">
        <authorList>
            <person name="Hejnol A."/>
        </authorList>
    </citation>
    <scope>NUCLEOTIDE SEQUENCE [LARGE SCALE GENOMIC DNA]</scope>
</reference>
<name>A0A7I8V6X2_9ANNE</name>
<feature type="compositionally biased region" description="Acidic residues" evidence="6">
    <location>
        <begin position="559"/>
        <end position="578"/>
    </location>
</feature>
<keyword evidence="3" id="KW-0969">Cilium</keyword>
<comment type="subcellular location">
    <subcellularLocation>
        <location evidence="1">Cytoplasm</location>
        <location evidence="1">Cytoskeleton</location>
        <location evidence="1">Cilium axoneme</location>
    </subcellularLocation>
</comment>
<dbReference type="GO" id="GO:0001534">
    <property type="term" value="C:radial spoke"/>
    <property type="evidence" value="ECO:0007669"/>
    <property type="project" value="InterPro"/>
</dbReference>
<gene>
    <name evidence="7" type="ORF">DGYR_LOCUS601</name>
</gene>
<feature type="region of interest" description="Disordered" evidence="6">
    <location>
        <begin position="231"/>
        <end position="290"/>
    </location>
</feature>
<keyword evidence="5" id="KW-0966">Cell projection</keyword>
<evidence type="ECO:0000256" key="3">
    <source>
        <dbReference type="ARBA" id="ARBA00023069"/>
    </source>
</evidence>
<feature type="compositionally biased region" description="Basic and acidic residues" evidence="6">
    <location>
        <begin position="23"/>
        <end position="34"/>
    </location>
</feature>
<evidence type="ECO:0000256" key="4">
    <source>
        <dbReference type="ARBA" id="ARBA00023212"/>
    </source>
</evidence>
<evidence type="ECO:0000313" key="7">
    <source>
        <dbReference type="EMBL" id="CAD5111281.1"/>
    </source>
</evidence>
<dbReference type="Proteomes" id="UP000549394">
    <property type="component" value="Unassembled WGS sequence"/>
</dbReference>
<dbReference type="InterPro" id="IPR006802">
    <property type="entry name" value="Radial_spoke"/>
</dbReference>
<dbReference type="PANTHER" id="PTHR13159:SF0">
    <property type="entry name" value="RADIAL SPOKE HEAD 6 HOMOLOG A"/>
    <property type="match status" value="1"/>
</dbReference>